<accession>A0A3D8SB93</accession>
<proteinExistence type="predicted"/>
<dbReference type="GeneID" id="38114291"/>
<evidence type="ECO:0000313" key="2">
    <source>
        <dbReference type="EMBL" id="RDW83595.1"/>
    </source>
</evidence>
<keyword evidence="3" id="KW-1185">Reference proteome</keyword>
<feature type="signal peptide" evidence="1">
    <location>
        <begin position="1"/>
        <end position="22"/>
    </location>
</feature>
<reference evidence="2 3" key="1">
    <citation type="journal article" date="2018" name="IMA Fungus">
        <title>IMA Genome-F 9: Draft genome sequence of Annulohypoxylon stygium, Aspergillus mulundensis, Berkeleyomyces basicola (syn. Thielaviopsis basicola), Ceratocystis smalleyi, two Cercospora beticola strains, Coleophoma cylindrospora, Fusarium fracticaudum, Phialophora cf. hyalina, and Morchella septimelata.</title>
        <authorList>
            <person name="Wingfield B.D."/>
            <person name="Bills G.F."/>
            <person name="Dong Y."/>
            <person name="Huang W."/>
            <person name="Nel W.J."/>
            <person name="Swalarsk-Parry B.S."/>
            <person name="Vaghefi N."/>
            <person name="Wilken P.M."/>
            <person name="An Z."/>
            <person name="de Beer Z.W."/>
            <person name="De Vos L."/>
            <person name="Chen L."/>
            <person name="Duong T.A."/>
            <person name="Gao Y."/>
            <person name="Hammerbacher A."/>
            <person name="Kikkert J.R."/>
            <person name="Li Y."/>
            <person name="Li H."/>
            <person name="Li K."/>
            <person name="Li Q."/>
            <person name="Liu X."/>
            <person name="Ma X."/>
            <person name="Naidoo K."/>
            <person name="Pethybridge S.J."/>
            <person name="Sun J."/>
            <person name="Steenkamp E.T."/>
            <person name="van der Nest M.A."/>
            <person name="van Wyk S."/>
            <person name="Wingfield M.J."/>
            <person name="Xiong C."/>
            <person name="Yue Q."/>
            <person name="Zhang X."/>
        </authorList>
    </citation>
    <scope>NUCLEOTIDE SEQUENCE [LARGE SCALE GENOMIC DNA]</scope>
    <source>
        <strain evidence="2 3">DSM 5745</strain>
    </source>
</reference>
<evidence type="ECO:0000313" key="3">
    <source>
        <dbReference type="Proteomes" id="UP000256690"/>
    </source>
</evidence>
<dbReference type="Proteomes" id="UP000256690">
    <property type="component" value="Unassembled WGS sequence"/>
</dbReference>
<keyword evidence="1" id="KW-0732">Signal</keyword>
<dbReference type="AlphaFoldDB" id="A0A3D8SB93"/>
<dbReference type="RefSeq" id="XP_026604933.1">
    <property type="nucleotide sequence ID" value="XM_026745937.1"/>
</dbReference>
<comment type="caution">
    <text evidence="2">The sequence shown here is derived from an EMBL/GenBank/DDBJ whole genome shotgun (WGS) entry which is preliminary data.</text>
</comment>
<evidence type="ECO:0000256" key="1">
    <source>
        <dbReference type="SAM" id="SignalP"/>
    </source>
</evidence>
<sequence>MHLPLLLAALTLPTLVVPSAISLNDKGENDLMPESEPGTNSNLERATIALELSVRLPGHALPIFDEESGSQNCIKRGERCCTDPGCPRCCGQFGCAWKRNEPYPKCHF</sequence>
<organism evidence="2 3">
    <name type="scientific">Aspergillus mulundensis</name>
    <dbReference type="NCBI Taxonomy" id="1810919"/>
    <lineage>
        <taxon>Eukaryota</taxon>
        <taxon>Fungi</taxon>
        <taxon>Dikarya</taxon>
        <taxon>Ascomycota</taxon>
        <taxon>Pezizomycotina</taxon>
        <taxon>Eurotiomycetes</taxon>
        <taxon>Eurotiomycetidae</taxon>
        <taxon>Eurotiales</taxon>
        <taxon>Aspergillaceae</taxon>
        <taxon>Aspergillus</taxon>
        <taxon>Aspergillus subgen. Nidulantes</taxon>
    </lineage>
</organism>
<protein>
    <submittedName>
        <fullName evidence="2">Uncharacterized protein</fullName>
    </submittedName>
</protein>
<dbReference type="EMBL" id="PVWQ01000004">
    <property type="protein sequence ID" value="RDW83595.1"/>
    <property type="molecule type" value="Genomic_DNA"/>
</dbReference>
<feature type="chain" id="PRO_5017830989" evidence="1">
    <location>
        <begin position="23"/>
        <end position="108"/>
    </location>
</feature>
<gene>
    <name evidence="2" type="ORF">DSM5745_03921</name>
</gene>
<name>A0A3D8SB93_9EURO</name>